<dbReference type="PATRIC" id="fig|277988.4.peg.1164"/>
<dbReference type="RefSeq" id="WP_055429305.1">
    <property type="nucleotide sequence ID" value="NZ_CP015105.1"/>
</dbReference>
<dbReference type="NCBIfam" id="TIGR04140">
    <property type="entry name" value="chp_AF_0576"/>
    <property type="match status" value="1"/>
</dbReference>
<reference evidence="5" key="4">
    <citation type="submission" date="2016-10" db="EMBL/GenBank/DDBJ databases">
        <authorList>
            <person name="Varghese N."/>
            <person name="Submissions S."/>
        </authorList>
    </citation>
    <scope>NUCLEOTIDE SEQUENCE [LARGE SCALE GENOMIC DNA]</scope>
    <source>
        <strain evidence="5">OGL-20</strain>
    </source>
</reference>
<reference evidence="1 6" key="2">
    <citation type="submission" date="2016-04" db="EMBL/GenBank/DDBJ databases">
        <title>Complete genome sequence of Thermococcus thioreducens type strain OGL-20P.</title>
        <authorList>
            <person name="Oger P.M."/>
        </authorList>
    </citation>
    <scope>NUCLEOTIDE SEQUENCE [LARGE SCALE GENOMIC DNA]</scope>
    <source>
        <strain evidence="1 6">OGL-20P</strain>
    </source>
</reference>
<dbReference type="InterPro" id="IPR026486">
    <property type="entry name" value="CHP_AF_0576"/>
</dbReference>
<proteinExistence type="predicted"/>
<dbReference type="Proteomes" id="UP000250136">
    <property type="component" value="Chromosome"/>
</dbReference>
<protein>
    <submittedName>
        <fullName evidence="1">TIGR04140 family protein</fullName>
    </submittedName>
</protein>
<evidence type="ECO:0000313" key="4">
    <source>
        <dbReference type="Proteomes" id="UP000051862"/>
    </source>
</evidence>
<evidence type="ECO:0000313" key="5">
    <source>
        <dbReference type="Proteomes" id="UP000182125"/>
    </source>
</evidence>
<dbReference type="EMBL" id="CP015105">
    <property type="protein sequence ID" value="ASJ12593.1"/>
    <property type="molecule type" value="Genomic_DNA"/>
</dbReference>
<evidence type="ECO:0000313" key="1">
    <source>
        <dbReference type="EMBL" id="ASJ12593.1"/>
    </source>
</evidence>
<dbReference type="GeneID" id="33334096"/>
<evidence type="ECO:0000313" key="3">
    <source>
        <dbReference type="EMBL" id="SEV88182.1"/>
    </source>
</evidence>
<dbReference type="Proteomes" id="UP000182125">
    <property type="component" value="Unassembled WGS sequence"/>
</dbReference>
<evidence type="ECO:0000313" key="6">
    <source>
        <dbReference type="Proteomes" id="UP000250136"/>
    </source>
</evidence>
<keyword evidence="6" id="KW-1185">Reference proteome</keyword>
<dbReference type="EMBL" id="FOIW01000001">
    <property type="protein sequence ID" value="SEV88182.1"/>
    <property type="molecule type" value="Genomic_DNA"/>
</dbReference>
<dbReference type="EMBL" id="LIXN01000008">
    <property type="protein sequence ID" value="KQH82410.1"/>
    <property type="molecule type" value="Genomic_DNA"/>
</dbReference>
<accession>A0A0Q2M3A4</accession>
<gene>
    <name evidence="1" type="ORF">A3L14_06695</name>
    <name evidence="2" type="ORF">AMR53_05545</name>
    <name evidence="3" type="ORF">SAMN05216170_0612</name>
</gene>
<evidence type="ECO:0000313" key="2">
    <source>
        <dbReference type="EMBL" id="KQH82410.1"/>
    </source>
</evidence>
<dbReference type="KEGG" id="ttd:A3L14_06695"/>
<dbReference type="OrthoDB" id="102522at2157"/>
<dbReference type="AlphaFoldDB" id="A0A0Q2M3A4"/>
<reference evidence="2 4" key="1">
    <citation type="submission" date="2015-08" db="EMBL/GenBank/DDBJ databases">
        <title>Thermococcus thioreducens DSM 14981 genome sequencing.</title>
        <authorList>
            <person name="Hong S.-J."/>
            <person name="Kim M.-C."/>
            <person name="Shin J.-H."/>
        </authorList>
    </citation>
    <scope>NUCLEOTIDE SEQUENCE [LARGE SCALE GENOMIC DNA]</scope>
    <source>
        <strain evidence="2 4">DSM 14981</strain>
    </source>
</reference>
<sequence length="66" mass="7427">MRRELITAIPPGELREILGKSKAGVSISVEEAEPFHGMPRYRLTIEGTEEEIERFMETLRLARAGG</sequence>
<name>A0A0Q2M3A4_9EURY</name>
<organism evidence="2 4">
    <name type="scientific">Thermococcus thioreducens</name>
    <dbReference type="NCBI Taxonomy" id="277988"/>
    <lineage>
        <taxon>Archaea</taxon>
        <taxon>Methanobacteriati</taxon>
        <taxon>Methanobacteriota</taxon>
        <taxon>Thermococci</taxon>
        <taxon>Thermococcales</taxon>
        <taxon>Thermococcaceae</taxon>
        <taxon>Thermococcus</taxon>
    </lineage>
</organism>
<reference evidence="3" key="3">
    <citation type="submission" date="2016-10" db="EMBL/GenBank/DDBJ databases">
        <authorList>
            <person name="de Groot N.N."/>
        </authorList>
    </citation>
    <scope>NUCLEOTIDE SEQUENCE [LARGE SCALE GENOMIC DNA]</scope>
    <source>
        <strain evidence="3">OGL-20</strain>
    </source>
</reference>
<dbReference type="Proteomes" id="UP000051862">
    <property type="component" value="Unassembled WGS sequence"/>
</dbReference>